<comment type="caution">
    <text evidence="1">The sequence shown here is derived from an EMBL/GenBank/DDBJ whole genome shotgun (WGS) entry which is preliminary data.</text>
</comment>
<keyword evidence="2" id="KW-1185">Reference proteome</keyword>
<organism evidence="1 2">
    <name type="scientific">Clonorchis sinensis</name>
    <name type="common">Chinese liver fluke</name>
    <dbReference type="NCBI Taxonomy" id="79923"/>
    <lineage>
        <taxon>Eukaryota</taxon>
        <taxon>Metazoa</taxon>
        <taxon>Spiralia</taxon>
        <taxon>Lophotrochozoa</taxon>
        <taxon>Platyhelminthes</taxon>
        <taxon>Trematoda</taxon>
        <taxon>Digenea</taxon>
        <taxon>Opisthorchiida</taxon>
        <taxon>Opisthorchiata</taxon>
        <taxon>Opisthorchiidae</taxon>
        <taxon>Clonorchis</taxon>
    </lineage>
</organism>
<dbReference type="OrthoDB" id="6285462at2759"/>
<sequence length="152" mass="17653">MATENRTSKLLRLSQFRRTTSIHDTDPEDVEEKDTRCYLKCVKSAVKQKDGETADKPRISRRLRKVYDNKANAVEIILFHRDDMVIQERVNSQIRKMLSRIRVLREPEFMSFLDPNSATARAFALNFSRNEVRQALLCIMNSAIGPEEAVHD</sequence>
<reference evidence="1 2" key="1">
    <citation type="journal article" date="2018" name="Biotechnol. Adv.">
        <title>Improved genomic resources and new bioinformatic workflow for the carcinogenic parasite Clonorchis sinensis: Biotechnological implications.</title>
        <authorList>
            <person name="Wang D."/>
            <person name="Korhonen P.K."/>
            <person name="Gasser R.B."/>
            <person name="Young N.D."/>
        </authorList>
    </citation>
    <scope>NUCLEOTIDE SEQUENCE [LARGE SCALE GENOMIC DNA]</scope>
    <source>
        <strain evidence="1">Cs-k2</strain>
    </source>
</reference>
<name>A0A419QCA3_CLOSI</name>
<protein>
    <submittedName>
        <fullName evidence="1">Uncharacterized protein</fullName>
    </submittedName>
</protein>
<accession>A0A419QCA3</accession>
<dbReference type="Proteomes" id="UP000286415">
    <property type="component" value="Unassembled WGS sequence"/>
</dbReference>
<dbReference type="InParanoid" id="A0A419QCA3"/>
<dbReference type="EMBL" id="NIRI02000042">
    <property type="protein sequence ID" value="KAG5450646.1"/>
    <property type="molecule type" value="Genomic_DNA"/>
</dbReference>
<reference evidence="1 2" key="2">
    <citation type="journal article" date="2021" name="Genomics">
        <title>High-quality reference genome for Clonorchis sinensis.</title>
        <authorList>
            <person name="Young N.D."/>
            <person name="Stroehlein A.J."/>
            <person name="Kinkar L."/>
            <person name="Wang T."/>
            <person name="Sohn W.M."/>
            <person name="Chang B.C.H."/>
            <person name="Kaur P."/>
            <person name="Weisz D."/>
            <person name="Dudchenko O."/>
            <person name="Aiden E.L."/>
            <person name="Korhonen P.K."/>
            <person name="Gasser R.B."/>
        </authorList>
    </citation>
    <scope>NUCLEOTIDE SEQUENCE [LARGE SCALE GENOMIC DNA]</scope>
    <source>
        <strain evidence="1">Cs-k2</strain>
    </source>
</reference>
<evidence type="ECO:0000313" key="1">
    <source>
        <dbReference type="EMBL" id="KAG5450646.1"/>
    </source>
</evidence>
<gene>
    <name evidence="1" type="ORF">CSKR_100123</name>
</gene>
<proteinExistence type="predicted"/>
<evidence type="ECO:0000313" key="2">
    <source>
        <dbReference type="Proteomes" id="UP000286415"/>
    </source>
</evidence>
<dbReference type="AlphaFoldDB" id="A0A419QCA3"/>